<feature type="region of interest" description="Disordered" evidence="10">
    <location>
        <begin position="980"/>
        <end position="1034"/>
    </location>
</feature>
<evidence type="ECO:0000256" key="1">
    <source>
        <dbReference type="ARBA" id="ARBA00004123"/>
    </source>
</evidence>
<keyword evidence="4" id="KW-0227">DNA damage</keyword>
<evidence type="ECO:0000259" key="11">
    <source>
        <dbReference type="Pfam" id="PF04821"/>
    </source>
</evidence>
<dbReference type="GO" id="GO:0003677">
    <property type="term" value="F:DNA binding"/>
    <property type="evidence" value="ECO:0007669"/>
    <property type="project" value="TreeGrafter"/>
</dbReference>
<dbReference type="PANTHER" id="PTHR22940">
    <property type="entry name" value="TIMEOUT/TIMELESS-2"/>
    <property type="match status" value="1"/>
</dbReference>
<dbReference type="EMBL" id="JABWAD010000068">
    <property type="protein sequence ID" value="KAF6060586.1"/>
    <property type="molecule type" value="Genomic_DNA"/>
</dbReference>
<protein>
    <recommendedName>
        <fullName evidence="3">Topoisomerase 1-associated factor 1</fullName>
    </recommendedName>
</protein>
<dbReference type="Pfam" id="PF04821">
    <property type="entry name" value="TIMELESS"/>
    <property type="match status" value="2"/>
</dbReference>
<evidence type="ECO:0000256" key="6">
    <source>
        <dbReference type="ARBA" id="ARBA00023204"/>
    </source>
</evidence>
<feature type="compositionally biased region" description="Basic and acidic residues" evidence="10">
    <location>
        <begin position="1010"/>
        <end position="1020"/>
    </location>
</feature>
<comment type="caution">
    <text evidence="12">The sequence shown here is derived from an EMBL/GenBank/DDBJ whole genome shotgun (WGS) entry which is preliminary data.</text>
</comment>
<dbReference type="InterPro" id="IPR006906">
    <property type="entry name" value="Timeless_N"/>
</dbReference>
<comment type="subcellular location">
    <subcellularLocation>
        <location evidence="1">Nucleus</location>
    </subcellularLocation>
</comment>
<evidence type="ECO:0000256" key="7">
    <source>
        <dbReference type="ARBA" id="ARBA00023242"/>
    </source>
</evidence>
<feature type="region of interest" description="Disordered" evidence="10">
    <location>
        <begin position="1089"/>
        <end position="1156"/>
    </location>
</feature>
<accession>A0A8H6BT71</accession>
<evidence type="ECO:0000256" key="8">
    <source>
        <dbReference type="ARBA" id="ARBA00023254"/>
    </source>
</evidence>
<dbReference type="GO" id="GO:0006281">
    <property type="term" value="P:DNA repair"/>
    <property type="evidence" value="ECO:0007669"/>
    <property type="project" value="UniProtKB-KW"/>
</dbReference>
<keyword evidence="9" id="KW-0131">Cell cycle</keyword>
<sequence length="1156" mass="132727">MSDYESGSDIDNYYEADEFDDFIEYSDNEVEQEKSKPTPGQIEVEEIEEPEEDRIRTLTTTLKPNETQAQKLLKAHISVLVSALGGPDHTSDIQPPPYKLGHDALACLKDIKRWIRAVDEKKNNYEVALACAESGLVTNDLIVIMCQWEDKMQKKEIIKNKTTTEKTMLACLELLVLLTWPVEFGKDLSESQKLLYSEIKKVHVSYKKQILMFNNGQLLKAAIRLVLPTIANFVPHKKFIAIEPANLSISNKSRKGASVTASDLPLGVTQDDISINNVLSVFKKNKVLMLLLTISGSLGTEFDRDMFGEICLESIYLIIKGLSASEVLVKKNLGSTPVAVPSQNTVPDAINASQPLQPVTTTVGMQLQDLLATETKKKKIQTQNIASRHGRFGSLLSIRSADSNSFVVSGQEALINTDSSLAKLDKSKKWKDRTYFKYDSDEYVNTSTPVYLNLTGQDILYNFVEQFLSGGCFNNLIECMGSRLTSQTDLNMVDELTLASYFFTISWFLSYQRERIGDSFSVKKWNSLHVAMICFKELLQISNSVFGKEITNQTGEGDEISQHEIDRELAEGIIRKLFSFNDFLSIIVQIPQTAAKHSPDYLRVSVSVVHILLKAFETFANEDVHLYIQSKRKQSKRNRKRVNNLDKSTEDSAKEITQERKLDFKKTEARFFHQAIVSTYINYLSRYEDLSNQEIKTCLSYFHRLFVVRKDFTGLYRLDFMQLLQKLRNYLQRGSSLRLQVEEFIYYFMKKFKTAFERFPMPIEVLFPRFEDNECKVYLATGEVYEKEETTSTSRSPRLAKDLEFVRDFGLDDQIKILVSQLHVQEKQSLLKWLIQELERIINDRILNSDSIAELNASNQHRRLFINNGYLRFLLRIIGFDLPYTMEEVPELATTVDMEHLTKVTELIKKWDSSQPVIFEDDKVPSYFVRTREAGYDEDQYNENDQEYDFDDDSIAFETEANPNSNRNHVSELDHLEELERQLSSNGSRVNSKERNGTKGKARKKSKEKKRPEPKKFVHDSDDESDDEKDKAFFEREEKMRSLLNDMGGIATSEQLKEIQKVWKNLETGGNNKVASTVAKAVKEVGLFVEDSDNDDEVEEESEVDTQQDLSDDTSNTSDMESETETTKRSFVEDQEEISHVQSKRKRLVISDDEEE</sequence>
<evidence type="ECO:0000313" key="12">
    <source>
        <dbReference type="EMBL" id="KAF6060586.1"/>
    </source>
</evidence>
<dbReference type="GO" id="GO:0043111">
    <property type="term" value="P:replication fork arrest"/>
    <property type="evidence" value="ECO:0007669"/>
    <property type="project" value="TreeGrafter"/>
</dbReference>
<dbReference type="GO" id="GO:0031298">
    <property type="term" value="C:replication fork protection complex"/>
    <property type="evidence" value="ECO:0007669"/>
    <property type="project" value="TreeGrafter"/>
</dbReference>
<dbReference type="GO" id="GO:0051321">
    <property type="term" value="P:meiotic cell cycle"/>
    <property type="evidence" value="ECO:0007669"/>
    <property type="project" value="UniProtKB-KW"/>
</dbReference>
<comment type="similarity">
    <text evidence="2">Belongs to the timeless family.</text>
</comment>
<dbReference type="InterPro" id="IPR044998">
    <property type="entry name" value="Timeless"/>
</dbReference>
<evidence type="ECO:0000256" key="5">
    <source>
        <dbReference type="ARBA" id="ARBA00022880"/>
    </source>
</evidence>
<keyword evidence="7" id="KW-0539">Nucleus</keyword>
<gene>
    <name evidence="12" type="ORF">FOB64_006779</name>
</gene>
<evidence type="ECO:0000256" key="3">
    <source>
        <dbReference type="ARBA" id="ARBA00021529"/>
    </source>
</evidence>
<evidence type="ECO:0000256" key="10">
    <source>
        <dbReference type="SAM" id="MobiDB-lite"/>
    </source>
</evidence>
<evidence type="ECO:0000313" key="13">
    <source>
        <dbReference type="Proteomes" id="UP000536275"/>
    </source>
</evidence>
<evidence type="ECO:0000256" key="9">
    <source>
        <dbReference type="ARBA" id="ARBA00023306"/>
    </source>
</evidence>
<reference evidence="12 13" key="1">
    <citation type="submission" date="2020-03" db="EMBL/GenBank/DDBJ databases">
        <title>FDA dAtabase for Regulatory Grade micrObial Sequences (FDA-ARGOS): Supporting development and validation of Infectious Disease Dx tests.</title>
        <authorList>
            <person name="Campos J."/>
            <person name="Goldberg B."/>
            <person name="Tallon L."/>
            <person name="Sadzewicz L."/>
            <person name="Vavikolanu K."/>
            <person name="Mehta A."/>
            <person name="Aluvathingal J."/>
            <person name="Nadendla S."/>
            <person name="Nandy P."/>
            <person name="Geyer C."/>
            <person name="Yan Y."/>
            <person name="Sichtig H."/>
        </authorList>
    </citation>
    <scope>NUCLEOTIDE SEQUENCE [LARGE SCALE GENOMIC DNA]</scope>
    <source>
        <strain evidence="12 13">FDAARGOS_656</strain>
    </source>
</reference>
<feature type="domain" description="Timeless N-terminal" evidence="11">
    <location>
        <begin position="97"/>
        <end position="231"/>
    </location>
</feature>
<dbReference type="GO" id="GO:0000076">
    <property type="term" value="P:DNA replication checkpoint signaling"/>
    <property type="evidence" value="ECO:0007669"/>
    <property type="project" value="TreeGrafter"/>
</dbReference>
<feature type="compositionally biased region" description="Basic residues" evidence="10">
    <location>
        <begin position="998"/>
        <end position="1009"/>
    </location>
</feature>
<dbReference type="Proteomes" id="UP000536275">
    <property type="component" value="Unassembled WGS sequence"/>
</dbReference>
<keyword evidence="5" id="KW-0236">DNA replication inhibitor</keyword>
<dbReference type="AlphaFoldDB" id="A0A8H6BT71"/>
<proteinExistence type="inferred from homology"/>
<keyword evidence="8" id="KW-0469">Meiosis</keyword>
<name>A0A8H6BT71_CANAX</name>
<feature type="domain" description="Timeless N-terminal" evidence="11">
    <location>
        <begin position="241"/>
        <end position="398"/>
    </location>
</feature>
<keyword evidence="6" id="KW-0234">DNA repair</keyword>
<organism evidence="12 13">
    <name type="scientific">Candida albicans</name>
    <name type="common">Yeast</name>
    <dbReference type="NCBI Taxonomy" id="5476"/>
    <lineage>
        <taxon>Eukaryota</taxon>
        <taxon>Fungi</taxon>
        <taxon>Dikarya</taxon>
        <taxon>Ascomycota</taxon>
        <taxon>Saccharomycotina</taxon>
        <taxon>Pichiomycetes</taxon>
        <taxon>Debaryomycetaceae</taxon>
        <taxon>Candida/Lodderomyces clade</taxon>
        <taxon>Candida</taxon>
    </lineage>
</organism>
<feature type="compositionally biased region" description="Acidic residues" evidence="10">
    <location>
        <begin position="1090"/>
        <end position="1112"/>
    </location>
</feature>
<dbReference type="PANTHER" id="PTHR22940:SF4">
    <property type="entry name" value="PROTEIN TIMELESS HOMOLOG"/>
    <property type="match status" value="1"/>
</dbReference>
<evidence type="ECO:0000256" key="4">
    <source>
        <dbReference type="ARBA" id="ARBA00022763"/>
    </source>
</evidence>
<evidence type="ECO:0000256" key="2">
    <source>
        <dbReference type="ARBA" id="ARBA00008174"/>
    </source>
</evidence>